<dbReference type="GO" id="GO:1990281">
    <property type="term" value="C:efflux pump complex"/>
    <property type="evidence" value="ECO:0007669"/>
    <property type="project" value="TreeGrafter"/>
</dbReference>
<dbReference type="SUPFAM" id="SSF56954">
    <property type="entry name" value="Outer membrane efflux proteins (OEP)"/>
    <property type="match status" value="1"/>
</dbReference>
<keyword evidence="6" id="KW-0472">Membrane</keyword>
<organism evidence="9 10">
    <name type="scientific">Ameyamaea chiangmaiensis</name>
    <dbReference type="NCBI Taxonomy" id="442969"/>
    <lineage>
        <taxon>Bacteria</taxon>
        <taxon>Pseudomonadati</taxon>
        <taxon>Pseudomonadota</taxon>
        <taxon>Alphaproteobacteria</taxon>
        <taxon>Acetobacterales</taxon>
        <taxon>Acetobacteraceae</taxon>
        <taxon>Ameyamaea</taxon>
    </lineage>
</organism>
<evidence type="ECO:0000256" key="4">
    <source>
        <dbReference type="ARBA" id="ARBA00022452"/>
    </source>
</evidence>
<proteinExistence type="inferred from homology"/>
<evidence type="ECO:0000256" key="8">
    <source>
        <dbReference type="SAM" id="MobiDB-lite"/>
    </source>
</evidence>
<sequence length="439" mass="47880">MFTSSRLAGPQAPDGQRHAPRPSRPSSSCRCRPHVRHVPACLLVLGMVLASPATRAESLHDAIVQAWAIDPSARSAAVDAQAAHRTASALESWFPGGPVLSGDYLDDHFIGSKLGYTTYQGAISVPLWLPGQGTANVRNALADEAVARAHIKVERLLTAVRVLDLASTATLLDREIDNLRTTRDLLDSLARSSHAALASGEIATTDHEAVIGEREDIEGQIAERSQRLETTRAEIETLTGQDSVPDLMAIDSRLLATSGARLNPDHDPRLEMARATARQAQASFNVARRSYMPNPQVGVEVLRQAQYGSPWDTQVGVQFQVPLPSEARNTPMVMKEVRAMGAADRDAELARRKVTVEYRQTRSQLGTALEILRHARATQTALDDRASHLERAWQVGETPVIEYLRARRAALEARQRATQADVIWHAALVRMVLMAGGTP</sequence>
<evidence type="ECO:0000313" key="9">
    <source>
        <dbReference type="EMBL" id="NVN40155.1"/>
    </source>
</evidence>
<dbReference type="AlphaFoldDB" id="A0A850P686"/>
<dbReference type="PANTHER" id="PTHR30026">
    <property type="entry name" value="OUTER MEMBRANE PROTEIN TOLC"/>
    <property type="match status" value="1"/>
</dbReference>
<evidence type="ECO:0000313" key="10">
    <source>
        <dbReference type="Proteomes" id="UP000585665"/>
    </source>
</evidence>
<keyword evidence="7" id="KW-0998">Cell outer membrane</keyword>
<dbReference type="GO" id="GO:0015562">
    <property type="term" value="F:efflux transmembrane transporter activity"/>
    <property type="evidence" value="ECO:0007669"/>
    <property type="project" value="InterPro"/>
</dbReference>
<comment type="similarity">
    <text evidence="2">Belongs to the outer membrane factor (OMF) (TC 1.B.17) family.</text>
</comment>
<evidence type="ECO:0000256" key="1">
    <source>
        <dbReference type="ARBA" id="ARBA00004442"/>
    </source>
</evidence>
<evidence type="ECO:0000256" key="2">
    <source>
        <dbReference type="ARBA" id="ARBA00007613"/>
    </source>
</evidence>
<protein>
    <submittedName>
        <fullName evidence="9">TolC family protein</fullName>
    </submittedName>
</protein>
<evidence type="ECO:0000256" key="7">
    <source>
        <dbReference type="ARBA" id="ARBA00023237"/>
    </source>
</evidence>
<dbReference type="InterPro" id="IPR051906">
    <property type="entry name" value="TolC-like"/>
</dbReference>
<reference evidence="9 10" key="1">
    <citation type="submission" date="2020-06" db="EMBL/GenBank/DDBJ databases">
        <title>Description of novel acetic acid bacteria.</title>
        <authorList>
            <person name="Sombolestani A."/>
        </authorList>
    </citation>
    <scope>NUCLEOTIDE SEQUENCE [LARGE SCALE GENOMIC DNA]</scope>
    <source>
        <strain evidence="9 10">LMG 27010</strain>
    </source>
</reference>
<feature type="region of interest" description="Disordered" evidence="8">
    <location>
        <begin position="1"/>
        <end position="30"/>
    </location>
</feature>
<comment type="caution">
    <text evidence="9">The sequence shown here is derived from an EMBL/GenBank/DDBJ whole genome shotgun (WGS) entry which is preliminary data.</text>
</comment>
<gene>
    <name evidence="9" type="ORF">HUK82_06195</name>
</gene>
<dbReference type="GO" id="GO:0015288">
    <property type="term" value="F:porin activity"/>
    <property type="evidence" value="ECO:0007669"/>
    <property type="project" value="TreeGrafter"/>
</dbReference>
<dbReference type="EMBL" id="JABXXR010000029">
    <property type="protein sequence ID" value="NVN40155.1"/>
    <property type="molecule type" value="Genomic_DNA"/>
</dbReference>
<keyword evidence="3" id="KW-0813">Transport</keyword>
<evidence type="ECO:0000256" key="6">
    <source>
        <dbReference type="ARBA" id="ARBA00023136"/>
    </source>
</evidence>
<dbReference type="Proteomes" id="UP000585665">
    <property type="component" value="Unassembled WGS sequence"/>
</dbReference>
<name>A0A850P686_9PROT</name>
<dbReference type="InterPro" id="IPR003423">
    <property type="entry name" value="OMP_efflux"/>
</dbReference>
<evidence type="ECO:0000256" key="5">
    <source>
        <dbReference type="ARBA" id="ARBA00022692"/>
    </source>
</evidence>
<dbReference type="GO" id="GO:0009279">
    <property type="term" value="C:cell outer membrane"/>
    <property type="evidence" value="ECO:0007669"/>
    <property type="project" value="UniProtKB-SubCell"/>
</dbReference>
<accession>A0A850P686</accession>
<comment type="subcellular location">
    <subcellularLocation>
        <location evidence="1">Cell outer membrane</location>
    </subcellularLocation>
</comment>
<dbReference type="Pfam" id="PF02321">
    <property type="entry name" value="OEP"/>
    <property type="match status" value="1"/>
</dbReference>
<keyword evidence="4" id="KW-1134">Transmembrane beta strand</keyword>
<dbReference type="PANTHER" id="PTHR30026:SF20">
    <property type="entry name" value="OUTER MEMBRANE PROTEIN TOLC"/>
    <property type="match status" value="1"/>
</dbReference>
<evidence type="ECO:0000256" key="3">
    <source>
        <dbReference type="ARBA" id="ARBA00022448"/>
    </source>
</evidence>
<keyword evidence="10" id="KW-1185">Reference proteome</keyword>
<dbReference type="Gene3D" id="1.20.1600.10">
    <property type="entry name" value="Outer membrane efflux proteins (OEP)"/>
    <property type="match status" value="1"/>
</dbReference>
<keyword evidence="5" id="KW-0812">Transmembrane</keyword>